<evidence type="ECO:0000313" key="11">
    <source>
        <dbReference type="Proteomes" id="UP001246473"/>
    </source>
</evidence>
<organism evidence="10 11">
    <name type="scientific">Paraburkholderia fungorum</name>
    <dbReference type="NCBI Taxonomy" id="134537"/>
    <lineage>
        <taxon>Bacteria</taxon>
        <taxon>Pseudomonadati</taxon>
        <taxon>Pseudomonadota</taxon>
        <taxon>Betaproteobacteria</taxon>
        <taxon>Burkholderiales</taxon>
        <taxon>Burkholderiaceae</taxon>
        <taxon>Paraburkholderia</taxon>
    </lineage>
</organism>
<evidence type="ECO:0000256" key="4">
    <source>
        <dbReference type="ARBA" id="ARBA00022741"/>
    </source>
</evidence>
<evidence type="ECO:0000256" key="3">
    <source>
        <dbReference type="ARBA" id="ARBA00022692"/>
    </source>
</evidence>
<comment type="caution">
    <text evidence="10">The sequence shown here is derived from an EMBL/GenBank/DDBJ whole genome shotgun (WGS) entry which is preliminary data.</text>
</comment>
<evidence type="ECO:0000256" key="8">
    <source>
        <dbReference type="SAM" id="Phobius"/>
    </source>
</evidence>
<keyword evidence="3 8" id="KW-0812">Transmembrane</keyword>
<keyword evidence="5 8" id="KW-1133">Transmembrane helix</keyword>
<accession>A0AAP5QJJ4</accession>
<evidence type="ECO:0000256" key="7">
    <source>
        <dbReference type="ARBA" id="ARBA00023136"/>
    </source>
</evidence>
<protein>
    <submittedName>
        <fullName evidence="10">DUF5706 domain-containing protein</fullName>
    </submittedName>
</protein>
<evidence type="ECO:0000256" key="5">
    <source>
        <dbReference type="ARBA" id="ARBA00022989"/>
    </source>
</evidence>
<dbReference type="GO" id="GO:0005886">
    <property type="term" value="C:plasma membrane"/>
    <property type="evidence" value="ECO:0007669"/>
    <property type="project" value="UniProtKB-SubCell"/>
</dbReference>
<gene>
    <name evidence="10" type="ORF">ParKJ_41100</name>
</gene>
<dbReference type="AlphaFoldDB" id="A0AAP5QJJ4"/>
<dbReference type="Pfam" id="PF18967">
    <property type="entry name" value="PycTM"/>
    <property type="match status" value="1"/>
</dbReference>
<keyword evidence="6" id="KW-0051">Antiviral defense</keyword>
<feature type="transmembrane region" description="Helical" evidence="8">
    <location>
        <begin position="64"/>
        <end position="83"/>
    </location>
</feature>
<feature type="domain" description="Pycsar effector protein" evidence="9">
    <location>
        <begin position="14"/>
        <end position="172"/>
    </location>
</feature>
<evidence type="ECO:0000256" key="2">
    <source>
        <dbReference type="ARBA" id="ARBA00022475"/>
    </source>
</evidence>
<dbReference type="EMBL" id="JANSLM010000029">
    <property type="protein sequence ID" value="MDT8843800.1"/>
    <property type="molecule type" value="Genomic_DNA"/>
</dbReference>
<dbReference type="Proteomes" id="UP001246473">
    <property type="component" value="Unassembled WGS sequence"/>
</dbReference>
<keyword evidence="7 8" id="KW-0472">Membrane</keyword>
<evidence type="ECO:0000256" key="1">
    <source>
        <dbReference type="ARBA" id="ARBA00004236"/>
    </source>
</evidence>
<evidence type="ECO:0000259" key="9">
    <source>
        <dbReference type="Pfam" id="PF18967"/>
    </source>
</evidence>
<evidence type="ECO:0000256" key="6">
    <source>
        <dbReference type="ARBA" id="ARBA00023118"/>
    </source>
</evidence>
<sequence length="180" mass="20333">MAKNDQEEQFEKIMTANLARIVDFLKFAETKNAALLTFCSAWILAILGALASQKSLPEFLTAGLRLSLPFFSTGAWIAITSFLPKLSIREFFGAHRQGDNMLYFGDIETIPVEDFVKQARQRYFPEDNHSTTDNYVHDLSIQIAVNSRIVARKMRLFSWGARSVLVALFWLAAPAIGRII</sequence>
<proteinExistence type="predicted"/>
<reference evidence="10" key="1">
    <citation type="submission" date="2022-08" db="EMBL/GenBank/DDBJ databases">
        <authorList>
            <person name="Kim S.-J."/>
        </authorList>
    </citation>
    <scope>NUCLEOTIDE SEQUENCE</scope>
    <source>
        <strain evidence="10">KJ</strain>
    </source>
</reference>
<feature type="transmembrane region" description="Helical" evidence="8">
    <location>
        <begin position="156"/>
        <end position="177"/>
    </location>
</feature>
<dbReference type="GO" id="GO:0000166">
    <property type="term" value="F:nucleotide binding"/>
    <property type="evidence" value="ECO:0007669"/>
    <property type="project" value="UniProtKB-KW"/>
</dbReference>
<keyword evidence="4" id="KW-0547">Nucleotide-binding</keyword>
<dbReference type="InterPro" id="IPR043760">
    <property type="entry name" value="PycTM_dom"/>
</dbReference>
<evidence type="ECO:0000313" key="10">
    <source>
        <dbReference type="EMBL" id="MDT8843800.1"/>
    </source>
</evidence>
<name>A0AAP5QJJ4_9BURK</name>
<keyword evidence="2" id="KW-1003">Cell membrane</keyword>
<comment type="subcellular location">
    <subcellularLocation>
        <location evidence="1">Cell membrane</location>
    </subcellularLocation>
</comment>
<dbReference type="GO" id="GO:0051607">
    <property type="term" value="P:defense response to virus"/>
    <property type="evidence" value="ECO:0007669"/>
    <property type="project" value="UniProtKB-KW"/>
</dbReference>
<feature type="transmembrane region" description="Helical" evidence="8">
    <location>
        <begin position="33"/>
        <end position="52"/>
    </location>
</feature>
<dbReference type="RefSeq" id="WP_315697766.1">
    <property type="nucleotide sequence ID" value="NZ_JANSLM010000029.1"/>
</dbReference>